<dbReference type="InterPro" id="IPR017850">
    <property type="entry name" value="Alkaline_phosphatase_core_sf"/>
</dbReference>
<evidence type="ECO:0000256" key="2">
    <source>
        <dbReference type="SAM" id="Phobius"/>
    </source>
</evidence>
<keyword evidence="2" id="KW-0812">Transmembrane</keyword>
<comment type="caution">
    <text evidence="5">The sequence shown here is derived from an EMBL/GenBank/DDBJ whole genome shotgun (WGS) entry which is preliminary data.</text>
</comment>
<comment type="similarity">
    <text evidence="1">Belongs to the sulfatase family.</text>
</comment>
<keyword evidence="3" id="KW-0732">Signal</keyword>
<evidence type="ECO:0000256" key="1">
    <source>
        <dbReference type="ARBA" id="ARBA00008779"/>
    </source>
</evidence>
<evidence type="ECO:0000313" key="6">
    <source>
        <dbReference type="Proteomes" id="UP001470230"/>
    </source>
</evidence>
<proteinExistence type="inferred from homology"/>
<accession>A0ABR2JYB8</accession>
<evidence type="ECO:0000313" key="5">
    <source>
        <dbReference type="EMBL" id="KAK8883707.1"/>
    </source>
</evidence>
<keyword evidence="2" id="KW-1133">Transmembrane helix</keyword>
<dbReference type="Proteomes" id="UP001470230">
    <property type="component" value="Unassembled WGS sequence"/>
</dbReference>
<dbReference type="PANTHER" id="PTHR42693">
    <property type="entry name" value="ARYLSULFATASE FAMILY MEMBER"/>
    <property type="match status" value="1"/>
</dbReference>
<organism evidence="5 6">
    <name type="scientific">Tritrichomonas musculus</name>
    <dbReference type="NCBI Taxonomy" id="1915356"/>
    <lineage>
        <taxon>Eukaryota</taxon>
        <taxon>Metamonada</taxon>
        <taxon>Parabasalia</taxon>
        <taxon>Tritrichomonadida</taxon>
        <taxon>Tritrichomonadidae</taxon>
        <taxon>Tritrichomonas</taxon>
    </lineage>
</organism>
<name>A0ABR2JYB8_9EUKA</name>
<dbReference type="Gene3D" id="3.40.720.10">
    <property type="entry name" value="Alkaline Phosphatase, subunit A"/>
    <property type="match status" value="1"/>
</dbReference>
<protein>
    <recommendedName>
        <fullName evidence="4">Sulfatase N-terminal domain-containing protein</fullName>
    </recommendedName>
</protein>
<evidence type="ECO:0000256" key="3">
    <source>
        <dbReference type="SAM" id="SignalP"/>
    </source>
</evidence>
<dbReference type="EMBL" id="JAPFFF010000008">
    <property type="protein sequence ID" value="KAK8883707.1"/>
    <property type="molecule type" value="Genomic_DNA"/>
</dbReference>
<feature type="signal peptide" evidence="3">
    <location>
        <begin position="1"/>
        <end position="22"/>
    </location>
</feature>
<keyword evidence="2" id="KW-0472">Membrane</keyword>
<feature type="transmembrane region" description="Helical" evidence="2">
    <location>
        <begin position="684"/>
        <end position="706"/>
    </location>
</feature>
<dbReference type="SUPFAM" id="SSF53649">
    <property type="entry name" value="Alkaline phosphatase-like"/>
    <property type="match status" value="1"/>
</dbReference>
<evidence type="ECO:0000259" key="4">
    <source>
        <dbReference type="Pfam" id="PF00884"/>
    </source>
</evidence>
<dbReference type="InterPro" id="IPR050738">
    <property type="entry name" value="Sulfatase"/>
</dbReference>
<sequence>MHILSFLYILVFICYLITPIQQRITNLTSFTTFFNFIFSFSHYEKKLNNDVSIVNVTRSFLPKGRYWLDNRDDPIYPLVHGDINAFCAYNKNEPICQNKTQEKSIKVNSKIKKMPNIYFMIIESFNPFSYLINDDFIDEHSVLHPTDKRYYVTDTPYYNAKILPNLAKYAKEGIVFSGLASQGLPTLSGMHSLFTGVPPSQSIMNVVDSIDAHVDDFPSHLHEMNEYRTFYATPSDFTYDGLHHWLTRRGSIEEAKIRLHCDDASDLFDDPIQQKLMKKKPNLKKCSKEEIDNLIQSKKIKSFPKWFDYMVGFFPDENQSKLLNITEPVLKESEWISDRVMAKEIQLTWKQQKEYLKRKNIEKPILGVTINMETHIPYYGFDNRDQYEAIKTNSYPFTSGHKKSRFIRVNKYTDEHYIGGMIDFLKREDNNTIVVVLGDHGTRDVPARNSFKKHKIHLTEKTVLSNDCYDKSSGIDSLFITSGAILYLGDDEEVKKELKLDFLKGKTIKVATDHNDLVYTIMELISHFQNKPLPPTHRLGRNLIEFSEDIINTLNSNSNGTLNLIQKLNNESWQSISYISYQLEYKKGAELLRTHSDGPNGAHYYSVAAFPTCLKKSETYNTKSDDEKSKRMFKKMTDYLNVNNYLLYHNRVFNYNFRNEDCIEKGSCKLPPQMNHLIIKDKCFFTVLFGIPITVGIICYVIIYSIRRIWSDSFEENQDKMAQDQDI</sequence>
<dbReference type="Pfam" id="PF00884">
    <property type="entry name" value="Sulfatase"/>
    <property type="match status" value="1"/>
</dbReference>
<keyword evidence="6" id="KW-1185">Reference proteome</keyword>
<dbReference type="InterPro" id="IPR000917">
    <property type="entry name" value="Sulfatase_N"/>
</dbReference>
<gene>
    <name evidence="5" type="ORF">M9Y10_042805</name>
</gene>
<feature type="domain" description="Sulfatase N-terminal" evidence="4">
    <location>
        <begin position="162"/>
        <end position="524"/>
    </location>
</feature>
<reference evidence="5 6" key="1">
    <citation type="submission" date="2024-04" db="EMBL/GenBank/DDBJ databases">
        <title>Tritrichomonas musculus Genome.</title>
        <authorList>
            <person name="Alves-Ferreira E."/>
            <person name="Grigg M."/>
            <person name="Lorenzi H."/>
            <person name="Galac M."/>
        </authorList>
    </citation>
    <scope>NUCLEOTIDE SEQUENCE [LARGE SCALE GENOMIC DNA]</scope>
    <source>
        <strain evidence="5 6">EAF2021</strain>
    </source>
</reference>
<dbReference type="PANTHER" id="PTHR42693:SF33">
    <property type="entry name" value="ARYLSULFATASE"/>
    <property type="match status" value="1"/>
</dbReference>
<feature type="chain" id="PRO_5047522099" description="Sulfatase N-terminal domain-containing protein" evidence="3">
    <location>
        <begin position="23"/>
        <end position="727"/>
    </location>
</feature>